<dbReference type="EMBL" id="JACEOL010000018">
    <property type="protein sequence ID" value="MBA4601876.1"/>
    <property type="molecule type" value="Genomic_DNA"/>
</dbReference>
<dbReference type="PANTHER" id="PTHR40032:SF1">
    <property type="entry name" value="EXPORTED PROTEIN"/>
    <property type="match status" value="1"/>
</dbReference>
<dbReference type="Pfam" id="PF12671">
    <property type="entry name" value="Amidase_6"/>
    <property type="match status" value="1"/>
</dbReference>
<organism evidence="2 3">
    <name type="scientific">Thermoactinomyces mirandus</name>
    <dbReference type="NCBI Taxonomy" id="2756294"/>
    <lineage>
        <taxon>Bacteria</taxon>
        <taxon>Bacillati</taxon>
        <taxon>Bacillota</taxon>
        <taxon>Bacilli</taxon>
        <taxon>Bacillales</taxon>
        <taxon>Thermoactinomycetaceae</taxon>
        <taxon>Thermoactinomyces</taxon>
    </lineage>
</organism>
<dbReference type="AlphaFoldDB" id="A0A7W1XRK1"/>
<protein>
    <submittedName>
        <fullName evidence="2">Amidase domain-containing protein</fullName>
    </submittedName>
</protein>
<name>A0A7W1XRK1_9BACL</name>
<reference evidence="2 3" key="1">
    <citation type="submission" date="2020-07" db="EMBL/GenBank/DDBJ databases">
        <title>Thermoactinomyces phylogeny.</title>
        <authorList>
            <person name="Dunlap C."/>
        </authorList>
    </citation>
    <scope>NUCLEOTIDE SEQUENCE [LARGE SCALE GENOMIC DNA]</scope>
    <source>
        <strain evidence="2 3">AMNI-1</strain>
    </source>
</reference>
<evidence type="ECO:0000259" key="1">
    <source>
        <dbReference type="Pfam" id="PF12671"/>
    </source>
</evidence>
<evidence type="ECO:0000313" key="2">
    <source>
        <dbReference type="EMBL" id="MBA4601876.1"/>
    </source>
</evidence>
<dbReference type="Proteomes" id="UP000538292">
    <property type="component" value="Unassembled WGS sequence"/>
</dbReference>
<evidence type="ECO:0000313" key="3">
    <source>
        <dbReference type="Proteomes" id="UP000538292"/>
    </source>
</evidence>
<dbReference type="RefSeq" id="WP_181738805.1">
    <property type="nucleotide sequence ID" value="NZ_JACEOL010000018.1"/>
</dbReference>
<proteinExistence type="predicted"/>
<keyword evidence="3" id="KW-1185">Reference proteome</keyword>
<feature type="domain" description="Putative amidase" evidence="1">
    <location>
        <begin position="7"/>
        <end position="152"/>
    </location>
</feature>
<sequence length="167" mass="19580">MMLTSVYNRGRAVNYANRYWNSHNPEYLLFADDCTNYVSQCLYAGGLSMVFGKNRNQGWWYRRGRGGHTWSYSWAVAHSLYTLLKNGGPTGRCRAVSSSRHLELGDVLCYDWEGDGRWNHNTIVTAFDDEGQPLVNAHTFNSQFRRWEYRNSPAWTPRTRYTFFHIE</sequence>
<comment type="caution">
    <text evidence="2">The sequence shown here is derived from an EMBL/GenBank/DDBJ whole genome shotgun (WGS) entry which is preliminary data.</text>
</comment>
<dbReference type="PANTHER" id="PTHR40032">
    <property type="entry name" value="EXPORTED PROTEIN-RELATED"/>
    <property type="match status" value="1"/>
</dbReference>
<gene>
    <name evidence="2" type="ORF">H2C83_05965</name>
</gene>
<dbReference type="InterPro" id="IPR024301">
    <property type="entry name" value="Amidase_6"/>
</dbReference>
<accession>A0A7W1XRK1</accession>